<keyword evidence="6 9" id="KW-0812">Transmembrane</keyword>
<dbReference type="Pfam" id="PF00528">
    <property type="entry name" value="BPD_transp_1"/>
    <property type="match status" value="1"/>
</dbReference>
<evidence type="ECO:0000256" key="7">
    <source>
        <dbReference type="ARBA" id="ARBA00022989"/>
    </source>
</evidence>
<dbReference type="SUPFAM" id="SSF161098">
    <property type="entry name" value="MetI-like"/>
    <property type="match status" value="1"/>
</dbReference>
<keyword evidence="7 9" id="KW-1133">Transmembrane helix</keyword>
<feature type="transmembrane region" description="Helical" evidence="9">
    <location>
        <begin position="107"/>
        <end position="133"/>
    </location>
</feature>
<evidence type="ECO:0000256" key="4">
    <source>
        <dbReference type="ARBA" id="ARBA00022475"/>
    </source>
</evidence>
<dbReference type="PANTHER" id="PTHR32243:SF50">
    <property type="entry name" value="MALTOSE_MALTODEXTRIN TRANSPORT SYSTEM PERMEASE PROTEIN MALG"/>
    <property type="match status" value="1"/>
</dbReference>
<feature type="transmembrane region" description="Helical" evidence="9">
    <location>
        <begin position="225"/>
        <end position="250"/>
    </location>
</feature>
<feature type="transmembrane region" description="Helical" evidence="9">
    <location>
        <begin position="284"/>
        <end position="305"/>
    </location>
</feature>
<evidence type="ECO:0000256" key="5">
    <source>
        <dbReference type="ARBA" id="ARBA00022597"/>
    </source>
</evidence>
<evidence type="ECO:0000256" key="1">
    <source>
        <dbReference type="ARBA" id="ARBA00004651"/>
    </source>
</evidence>
<organism evidence="12">
    <name type="scientific">uncultured Frankineae bacterium</name>
    <dbReference type="NCBI Taxonomy" id="437475"/>
    <lineage>
        <taxon>Bacteria</taxon>
        <taxon>Bacillati</taxon>
        <taxon>Actinomycetota</taxon>
        <taxon>Actinomycetes</taxon>
        <taxon>Frankiales</taxon>
        <taxon>environmental samples</taxon>
    </lineage>
</organism>
<dbReference type="GO" id="GO:0042956">
    <property type="term" value="P:maltodextrin transmembrane transport"/>
    <property type="evidence" value="ECO:0007669"/>
    <property type="project" value="TreeGrafter"/>
</dbReference>
<sequence>MTSTFDPQAGQTVPQAQLTRPSGAAPATAVPPTPYRLSGARWWREVGWRHVVGIVAVAFAVFPILYLVSAALNPLGSLVSTTLVPRSASLANFRALFGDASRPFPRWLLNTLVVCVAVTFVQLFCSALAAYAFSRFRFKGRRLGLLSLLLVMLFPQILAAVALFILFTDLGEIVPSIGLNTLTGYILVLCGFALGQVWLIKGFFDAVPRSLDEAATMDGAGHATIFFRIILPLITPILAVSGLLAFVGVIGEFLLASIFLRDTNVKTLAVGLFGIIDADRSNNLGLFAAGSLLTALPVVLLFQYLQRYIVGGLTAGGVKG</sequence>
<accession>A0A6J4LA12</accession>
<comment type="subcellular location">
    <subcellularLocation>
        <location evidence="1 9">Cell membrane</location>
        <topology evidence="1 9">Multi-pass membrane protein</topology>
    </subcellularLocation>
</comment>
<gene>
    <name evidence="12" type="ORF">AVDCRST_MAG07-1529</name>
</gene>
<evidence type="ECO:0000256" key="3">
    <source>
        <dbReference type="ARBA" id="ARBA00022448"/>
    </source>
</evidence>
<dbReference type="PANTHER" id="PTHR32243">
    <property type="entry name" value="MALTOSE TRANSPORT SYSTEM PERMEASE-RELATED"/>
    <property type="match status" value="1"/>
</dbReference>
<evidence type="ECO:0000256" key="8">
    <source>
        <dbReference type="ARBA" id="ARBA00023136"/>
    </source>
</evidence>
<proteinExistence type="inferred from homology"/>
<feature type="transmembrane region" description="Helical" evidence="9">
    <location>
        <begin position="182"/>
        <end position="204"/>
    </location>
</feature>
<dbReference type="Gene3D" id="1.10.3720.10">
    <property type="entry name" value="MetI-like"/>
    <property type="match status" value="1"/>
</dbReference>
<dbReference type="InterPro" id="IPR000515">
    <property type="entry name" value="MetI-like"/>
</dbReference>
<evidence type="ECO:0000256" key="9">
    <source>
        <dbReference type="RuleBase" id="RU363032"/>
    </source>
</evidence>
<feature type="domain" description="ABC transmembrane type-1" evidence="11">
    <location>
        <begin position="108"/>
        <end position="305"/>
    </location>
</feature>
<evidence type="ECO:0000256" key="2">
    <source>
        <dbReference type="ARBA" id="ARBA00009047"/>
    </source>
</evidence>
<evidence type="ECO:0000313" key="12">
    <source>
        <dbReference type="EMBL" id="CAA9326214.1"/>
    </source>
</evidence>
<evidence type="ECO:0000259" key="11">
    <source>
        <dbReference type="PROSITE" id="PS50928"/>
    </source>
</evidence>
<comment type="similarity">
    <text evidence="2">Belongs to the binding-protein-dependent transport system permease family. MalFG subfamily.</text>
</comment>
<dbReference type="EMBL" id="CADCUB010000079">
    <property type="protein sequence ID" value="CAA9326214.1"/>
    <property type="molecule type" value="Genomic_DNA"/>
</dbReference>
<reference evidence="12" key="1">
    <citation type="submission" date="2020-02" db="EMBL/GenBank/DDBJ databases">
        <authorList>
            <person name="Meier V. D."/>
        </authorList>
    </citation>
    <scope>NUCLEOTIDE SEQUENCE</scope>
    <source>
        <strain evidence="12">AVDCRST_MAG07</strain>
    </source>
</reference>
<keyword evidence="5" id="KW-0762">Sugar transport</keyword>
<feature type="transmembrane region" description="Helical" evidence="9">
    <location>
        <begin position="145"/>
        <end position="167"/>
    </location>
</feature>
<keyword evidence="8 9" id="KW-0472">Membrane</keyword>
<dbReference type="PROSITE" id="PS50928">
    <property type="entry name" value="ABC_TM1"/>
    <property type="match status" value="1"/>
</dbReference>
<dbReference type="CDD" id="cd06261">
    <property type="entry name" value="TM_PBP2"/>
    <property type="match status" value="1"/>
</dbReference>
<dbReference type="InterPro" id="IPR035906">
    <property type="entry name" value="MetI-like_sf"/>
</dbReference>
<evidence type="ECO:0000256" key="10">
    <source>
        <dbReference type="SAM" id="MobiDB-lite"/>
    </source>
</evidence>
<dbReference type="AlphaFoldDB" id="A0A6J4LA12"/>
<dbReference type="GO" id="GO:0005886">
    <property type="term" value="C:plasma membrane"/>
    <property type="evidence" value="ECO:0007669"/>
    <property type="project" value="UniProtKB-SubCell"/>
</dbReference>
<protein>
    <submittedName>
        <fullName evidence="12">Maltodextrin ABC transporter, permease protein MdxG</fullName>
    </submittedName>
</protein>
<dbReference type="InterPro" id="IPR050901">
    <property type="entry name" value="BP-dep_ABC_trans_perm"/>
</dbReference>
<evidence type="ECO:0000256" key="6">
    <source>
        <dbReference type="ARBA" id="ARBA00022692"/>
    </source>
</evidence>
<keyword evidence="3 9" id="KW-0813">Transport</keyword>
<feature type="transmembrane region" description="Helical" evidence="9">
    <location>
        <begin position="51"/>
        <end position="72"/>
    </location>
</feature>
<feature type="compositionally biased region" description="Polar residues" evidence="10">
    <location>
        <begin position="1"/>
        <end position="20"/>
    </location>
</feature>
<feature type="region of interest" description="Disordered" evidence="10">
    <location>
        <begin position="1"/>
        <end position="30"/>
    </location>
</feature>
<name>A0A6J4LA12_9ACTN</name>
<dbReference type="GO" id="GO:0015423">
    <property type="term" value="F:ABC-type maltose transporter activity"/>
    <property type="evidence" value="ECO:0007669"/>
    <property type="project" value="TreeGrafter"/>
</dbReference>
<keyword evidence="4" id="KW-1003">Cell membrane</keyword>